<dbReference type="Gene3D" id="2.60.40.790">
    <property type="match status" value="1"/>
</dbReference>
<keyword evidence="1" id="KW-0175">Coiled coil</keyword>
<protein>
    <submittedName>
        <fullName evidence="4">Dyslexia susceptibility protein</fullName>
    </submittedName>
</protein>
<evidence type="ECO:0000313" key="5">
    <source>
        <dbReference type="Proteomes" id="UP000036403"/>
    </source>
</evidence>
<dbReference type="PaxDb" id="67767-A0A0J7KS39"/>
<feature type="coiled-coil region" evidence="1">
    <location>
        <begin position="175"/>
        <end position="209"/>
    </location>
</feature>
<evidence type="ECO:0000256" key="1">
    <source>
        <dbReference type="SAM" id="Coils"/>
    </source>
</evidence>
<reference evidence="4 5" key="1">
    <citation type="submission" date="2015-04" db="EMBL/GenBank/DDBJ databases">
        <title>Lasius niger genome sequencing.</title>
        <authorList>
            <person name="Konorov E.A."/>
            <person name="Nikitin M.A."/>
            <person name="Kirill M.V."/>
            <person name="Chang P."/>
        </authorList>
    </citation>
    <scope>NUCLEOTIDE SEQUENCE [LARGE SCALE GENOMIC DNA]</scope>
    <source>
        <tissue evidence="4">Whole</tissue>
    </source>
</reference>
<dbReference type="InterPro" id="IPR019734">
    <property type="entry name" value="TPR_rpt"/>
</dbReference>
<dbReference type="STRING" id="67767.A0A0J7KS39"/>
<dbReference type="SMART" id="SM00028">
    <property type="entry name" value="TPR"/>
    <property type="match status" value="2"/>
</dbReference>
<name>A0A0J7KS39_LASNI</name>
<feature type="compositionally biased region" description="Polar residues" evidence="2">
    <location>
        <begin position="317"/>
        <end position="328"/>
    </location>
</feature>
<comment type="caution">
    <text evidence="4">The sequence shown here is derived from an EMBL/GenBank/DDBJ whole genome shotgun (WGS) entry which is preliminary data.</text>
</comment>
<dbReference type="PANTHER" id="PTHR46492">
    <property type="entry name" value="DYNEIN ASSEMBLY FACTOR 4, AXONEMAL"/>
    <property type="match status" value="1"/>
</dbReference>
<feature type="region of interest" description="Disordered" evidence="2">
    <location>
        <begin position="298"/>
        <end position="336"/>
    </location>
</feature>
<dbReference type="Proteomes" id="UP000036403">
    <property type="component" value="Unassembled WGS sequence"/>
</dbReference>
<dbReference type="InterPro" id="IPR008978">
    <property type="entry name" value="HSP20-like_chaperone"/>
</dbReference>
<feature type="compositionally biased region" description="Basic and acidic residues" evidence="2">
    <location>
        <begin position="298"/>
        <end position="308"/>
    </location>
</feature>
<dbReference type="InterPro" id="IPR007052">
    <property type="entry name" value="CS_dom"/>
</dbReference>
<keyword evidence="5" id="KW-1185">Reference proteome</keyword>
<evidence type="ECO:0000313" key="4">
    <source>
        <dbReference type="EMBL" id="KMQ93054.1"/>
    </source>
</evidence>
<dbReference type="SUPFAM" id="SSF49764">
    <property type="entry name" value="HSP20-like chaperones"/>
    <property type="match status" value="1"/>
</dbReference>
<dbReference type="GO" id="GO:0003341">
    <property type="term" value="P:cilium movement"/>
    <property type="evidence" value="ECO:0007669"/>
    <property type="project" value="TreeGrafter"/>
</dbReference>
<sequence length="512" mass="59632">MAIIIKDYQWRQTEKRIIIYVPLRGRPKNVHLFVMDDYVKISFPPFILELFLWANVLEEESECTLTDTEAIFSLQKANVASGWPNLEMKDISEEQKRDFRKRALEKAQNVSDSRAKYKSEALRDSHRRAAMQDFEEWRSNAEVPIFQGISGKVQENRKAYRPPLKWFKDDLGILRSREIDRKEQLNEELKEIKEKQQDKSIVIEELIEENPKEESTIEGSVKKELTVKEDTKKELIMRENSIIGKELIKELNIEEKLGKELIVKENLKTELIDKANLEEDTVLDENIQKETNTLEIKKSSDFQEHSSCSEDSESDYEMTSSRSATNSLMKKMDQKSSQRFYAKMKKQRSDQNLIDKILKGQYSKMNRIFDEPAKAVPLPRRSGTINITFSKRIFPTPARESALVEEEEWLSKQAEARRKTGFVVEDLRPEEQDPQWLKDKGDDFFKAGNYLAAISAYTHGIKISNEMTALYVNRSAAHYALGNYYRCIDDCSKVMEVSTDSRVFYSEISSKS</sequence>
<dbReference type="PANTHER" id="PTHR46492:SF1">
    <property type="entry name" value="DYNEIN AXONEMAL ASSEMBLY FACTOR 4"/>
    <property type="match status" value="1"/>
</dbReference>
<dbReference type="EMBL" id="LBMM01003851">
    <property type="protein sequence ID" value="KMQ93054.1"/>
    <property type="molecule type" value="Genomic_DNA"/>
</dbReference>
<feature type="domain" description="CS" evidence="3">
    <location>
        <begin position="3"/>
        <end position="87"/>
    </location>
</feature>
<proteinExistence type="predicted"/>
<evidence type="ECO:0000256" key="2">
    <source>
        <dbReference type="SAM" id="MobiDB-lite"/>
    </source>
</evidence>
<dbReference type="AlphaFoldDB" id="A0A0J7KS39"/>
<accession>A0A0J7KS39</accession>
<organism evidence="4 5">
    <name type="scientific">Lasius niger</name>
    <name type="common">Black garden ant</name>
    <dbReference type="NCBI Taxonomy" id="67767"/>
    <lineage>
        <taxon>Eukaryota</taxon>
        <taxon>Metazoa</taxon>
        <taxon>Ecdysozoa</taxon>
        <taxon>Arthropoda</taxon>
        <taxon>Hexapoda</taxon>
        <taxon>Insecta</taxon>
        <taxon>Pterygota</taxon>
        <taxon>Neoptera</taxon>
        <taxon>Endopterygota</taxon>
        <taxon>Hymenoptera</taxon>
        <taxon>Apocrita</taxon>
        <taxon>Aculeata</taxon>
        <taxon>Formicoidea</taxon>
        <taxon>Formicidae</taxon>
        <taxon>Formicinae</taxon>
        <taxon>Lasius</taxon>
        <taxon>Lasius</taxon>
    </lineage>
</organism>
<dbReference type="GO" id="GO:0036158">
    <property type="term" value="P:outer dynein arm assembly"/>
    <property type="evidence" value="ECO:0007669"/>
    <property type="project" value="TreeGrafter"/>
</dbReference>
<dbReference type="GO" id="GO:0036159">
    <property type="term" value="P:inner dynein arm assembly"/>
    <property type="evidence" value="ECO:0007669"/>
    <property type="project" value="TreeGrafter"/>
</dbReference>
<dbReference type="OrthoDB" id="348005at2759"/>
<dbReference type="InterPro" id="IPR052004">
    <property type="entry name" value="Dynein_assembly_factor_4"/>
</dbReference>
<dbReference type="SUPFAM" id="SSF48452">
    <property type="entry name" value="TPR-like"/>
    <property type="match status" value="1"/>
</dbReference>
<dbReference type="PROSITE" id="PS51203">
    <property type="entry name" value="CS"/>
    <property type="match status" value="1"/>
</dbReference>
<gene>
    <name evidence="4" type="ORF">RF55_6885</name>
</gene>
<dbReference type="Gene3D" id="1.25.40.10">
    <property type="entry name" value="Tetratricopeptide repeat domain"/>
    <property type="match status" value="1"/>
</dbReference>
<dbReference type="Pfam" id="PF04969">
    <property type="entry name" value="CS"/>
    <property type="match status" value="1"/>
</dbReference>
<dbReference type="InterPro" id="IPR011990">
    <property type="entry name" value="TPR-like_helical_dom_sf"/>
</dbReference>
<evidence type="ECO:0000259" key="3">
    <source>
        <dbReference type="PROSITE" id="PS51203"/>
    </source>
</evidence>